<dbReference type="Proteomes" id="UP000320333">
    <property type="component" value="Unassembled WGS sequence"/>
</dbReference>
<dbReference type="STRING" id="246404.A0A507FF12"/>
<feature type="region of interest" description="Disordered" evidence="1">
    <location>
        <begin position="361"/>
        <end position="449"/>
    </location>
</feature>
<dbReference type="SUPFAM" id="SSF47459">
    <property type="entry name" value="HLH, helix-loop-helix DNA-binding domain"/>
    <property type="match status" value="1"/>
</dbReference>
<feature type="compositionally biased region" description="Basic and acidic residues" evidence="1">
    <location>
        <begin position="438"/>
        <end position="449"/>
    </location>
</feature>
<feature type="compositionally biased region" description="Low complexity" evidence="1">
    <location>
        <begin position="253"/>
        <end position="284"/>
    </location>
</feature>
<dbReference type="InterPro" id="IPR036638">
    <property type="entry name" value="HLH_DNA-bd_sf"/>
</dbReference>
<feature type="region of interest" description="Disordered" evidence="1">
    <location>
        <begin position="240"/>
        <end position="338"/>
    </location>
</feature>
<feature type="compositionally biased region" description="Low complexity" evidence="1">
    <location>
        <begin position="386"/>
        <end position="402"/>
    </location>
</feature>
<dbReference type="GO" id="GO:0046983">
    <property type="term" value="F:protein dimerization activity"/>
    <property type="evidence" value="ECO:0007669"/>
    <property type="project" value="InterPro"/>
</dbReference>
<feature type="domain" description="BHLH" evidence="2">
    <location>
        <begin position="439"/>
        <end position="498"/>
    </location>
</feature>
<comment type="caution">
    <text evidence="3">The sequence shown here is derived from an EMBL/GenBank/DDBJ whole genome shotgun (WGS) entry which is preliminary data.</text>
</comment>
<sequence>MEHGSNYAYLKVAAGKEASPGVDLFDFFELFGDNDGDERDEQLLTGDDQAMFAQFLDAFDAGNSGGAGGGAPGGLSGMGGITPSLDLFGNCVGASDLLGMANASFAKYSNGGGSANPNNNSAANNTMPTGSAVHSGNGLMAEDSLTIPVSIPMHHVETPSALFPLHQAQHHHHPINHHTNHPMALHVLNSNGNAKNSSSNGDGVDEYLSQSLPKRMKSSSNTNANANAPASFGFIPFFQQQQQQHQQQHHQLHQMQQQQMHHQQNQQQQQQQQPQQQSQQQHLHPQIHHSSNDFMSFAPKLDPYTNNMMPPIASYQPQLGSSTRLPTPSPPLATQVLHSTSSLVSSTSTSALSTAISAANHHQGSTLTMPVSIPKKRGRKPKEVPAAAASASTSNDTKSAASTGGGAANTGTTTASSSGSTPALFPSTKSSKPLLTPSEKKANHIQAEQRRRAQIRDALKELSQIVPGLLPPIDGELTVEGSSRVEILEGTKRYVETLRENNDRLRRQLLET</sequence>
<gene>
    <name evidence="3" type="ORF">CcCBS67573_g03990</name>
</gene>
<dbReference type="PROSITE" id="PS50888">
    <property type="entry name" value="BHLH"/>
    <property type="match status" value="1"/>
</dbReference>
<name>A0A507FF12_9FUNG</name>
<feature type="compositionally biased region" description="Low complexity" evidence="1">
    <location>
        <begin position="189"/>
        <end position="202"/>
    </location>
</feature>
<dbReference type="EMBL" id="QEAP01000111">
    <property type="protein sequence ID" value="TPX74722.1"/>
    <property type="molecule type" value="Genomic_DNA"/>
</dbReference>
<dbReference type="AlphaFoldDB" id="A0A507FF12"/>
<dbReference type="SMART" id="SM00353">
    <property type="entry name" value="HLH"/>
    <property type="match status" value="1"/>
</dbReference>
<protein>
    <recommendedName>
        <fullName evidence="2">BHLH domain-containing protein</fullName>
    </recommendedName>
</protein>
<proteinExistence type="predicted"/>
<keyword evidence="4" id="KW-1185">Reference proteome</keyword>
<dbReference type="InterPro" id="IPR011598">
    <property type="entry name" value="bHLH_dom"/>
</dbReference>
<dbReference type="OrthoDB" id="2161871at2759"/>
<dbReference type="PANTHER" id="PTHR13270">
    <property type="entry name" value="PROTEIN C20ORF116-RELATED"/>
    <property type="match status" value="1"/>
</dbReference>
<evidence type="ECO:0000259" key="2">
    <source>
        <dbReference type="PROSITE" id="PS50888"/>
    </source>
</evidence>
<evidence type="ECO:0000256" key="1">
    <source>
        <dbReference type="SAM" id="MobiDB-lite"/>
    </source>
</evidence>
<feature type="region of interest" description="Disordered" evidence="1">
    <location>
        <begin position="187"/>
        <end position="207"/>
    </location>
</feature>
<feature type="compositionally biased region" description="Low complexity" evidence="1">
    <location>
        <begin position="409"/>
        <end position="421"/>
    </location>
</feature>
<evidence type="ECO:0000313" key="3">
    <source>
        <dbReference type="EMBL" id="TPX74722.1"/>
    </source>
</evidence>
<reference evidence="3 4" key="1">
    <citation type="journal article" date="2019" name="Sci. Rep.">
        <title>Comparative genomics of chytrid fungi reveal insights into the obligate biotrophic and pathogenic lifestyle of Synchytrium endobioticum.</title>
        <authorList>
            <person name="van de Vossenberg B.T.L.H."/>
            <person name="Warris S."/>
            <person name="Nguyen H.D.T."/>
            <person name="van Gent-Pelzer M.P.E."/>
            <person name="Joly D.L."/>
            <person name="van de Geest H.C."/>
            <person name="Bonants P.J.M."/>
            <person name="Smith D.S."/>
            <person name="Levesque C.A."/>
            <person name="van der Lee T.A.J."/>
        </authorList>
    </citation>
    <scope>NUCLEOTIDE SEQUENCE [LARGE SCALE GENOMIC DNA]</scope>
    <source>
        <strain evidence="3 4">CBS 675.73</strain>
    </source>
</reference>
<dbReference type="Gene3D" id="4.10.280.10">
    <property type="entry name" value="Helix-loop-helix DNA-binding domain"/>
    <property type="match status" value="1"/>
</dbReference>
<evidence type="ECO:0000313" key="4">
    <source>
        <dbReference type="Proteomes" id="UP000320333"/>
    </source>
</evidence>
<dbReference type="Pfam" id="PF00010">
    <property type="entry name" value="HLH"/>
    <property type="match status" value="1"/>
</dbReference>
<accession>A0A507FF12</accession>
<organism evidence="3 4">
    <name type="scientific">Chytriomyces confervae</name>
    <dbReference type="NCBI Taxonomy" id="246404"/>
    <lineage>
        <taxon>Eukaryota</taxon>
        <taxon>Fungi</taxon>
        <taxon>Fungi incertae sedis</taxon>
        <taxon>Chytridiomycota</taxon>
        <taxon>Chytridiomycota incertae sedis</taxon>
        <taxon>Chytridiomycetes</taxon>
        <taxon>Chytridiales</taxon>
        <taxon>Chytriomycetaceae</taxon>
        <taxon>Chytriomyces</taxon>
    </lineage>
</organism>